<dbReference type="EMBL" id="CABIJS010000255">
    <property type="protein sequence ID" value="VUZ47754.1"/>
    <property type="molecule type" value="Genomic_DNA"/>
</dbReference>
<feature type="region of interest" description="Disordered" evidence="1">
    <location>
        <begin position="319"/>
        <end position="344"/>
    </location>
</feature>
<evidence type="ECO:0000313" key="3">
    <source>
        <dbReference type="EMBL" id="VDL14280.1"/>
    </source>
</evidence>
<organism evidence="7">
    <name type="scientific">Hymenolepis diminuta</name>
    <name type="common">Rat tapeworm</name>
    <dbReference type="NCBI Taxonomy" id="6216"/>
    <lineage>
        <taxon>Eukaryota</taxon>
        <taxon>Metazoa</taxon>
        <taxon>Spiralia</taxon>
        <taxon>Lophotrochozoa</taxon>
        <taxon>Platyhelminthes</taxon>
        <taxon>Cestoda</taxon>
        <taxon>Eucestoda</taxon>
        <taxon>Cyclophyllidea</taxon>
        <taxon>Hymenolepididae</taxon>
        <taxon>Hymenolepis</taxon>
    </lineage>
</organism>
<dbReference type="AlphaFoldDB" id="A0A0R3S809"/>
<feature type="region of interest" description="Disordered" evidence="1">
    <location>
        <begin position="263"/>
        <end position="302"/>
    </location>
</feature>
<evidence type="ECO:0000313" key="7">
    <source>
        <dbReference type="WBParaSite" id="HDID_0000023001-mRNA-1"/>
    </source>
</evidence>
<dbReference type="Proteomes" id="UP000274504">
    <property type="component" value="Unassembled WGS sequence"/>
</dbReference>
<protein>
    <submittedName>
        <fullName evidence="7">Myb-like domain-containing protein</fullName>
    </submittedName>
</protein>
<feature type="compositionally biased region" description="Polar residues" evidence="1">
    <location>
        <begin position="330"/>
        <end position="343"/>
    </location>
</feature>
<proteinExistence type="predicted"/>
<evidence type="ECO:0000313" key="6">
    <source>
        <dbReference type="Proteomes" id="UP000321570"/>
    </source>
</evidence>
<feature type="domain" description="Myb-like" evidence="2">
    <location>
        <begin position="81"/>
        <end position="143"/>
    </location>
</feature>
<feature type="region of interest" description="Disordered" evidence="1">
    <location>
        <begin position="1"/>
        <end position="50"/>
    </location>
</feature>
<dbReference type="InterPro" id="IPR001005">
    <property type="entry name" value="SANT/Myb"/>
</dbReference>
<dbReference type="PROSITE" id="PS50090">
    <property type="entry name" value="MYB_LIKE"/>
    <property type="match status" value="1"/>
</dbReference>
<dbReference type="Proteomes" id="UP000321570">
    <property type="component" value="Unassembled WGS sequence"/>
</dbReference>
<reference evidence="3 5" key="2">
    <citation type="submission" date="2018-11" db="EMBL/GenBank/DDBJ databases">
        <authorList>
            <consortium name="Pathogen Informatics"/>
        </authorList>
    </citation>
    <scope>NUCLEOTIDE SEQUENCE [LARGE SCALE GENOMIC DNA]</scope>
</reference>
<reference evidence="4 6" key="3">
    <citation type="submission" date="2019-07" db="EMBL/GenBank/DDBJ databases">
        <authorList>
            <person name="Jastrzebski P J."/>
            <person name="Paukszto L."/>
            <person name="Jastrzebski P J."/>
        </authorList>
    </citation>
    <scope>NUCLEOTIDE SEQUENCE [LARGE SCALE GENOMIC DNA]</scope>
    <source>
        <strain evidence="4 6">WMS-il1</strain>
    </source>
</reference>
<dbReference type="WBParaSite" id="HDID_0000023001-mRNA-1">
    <property type="protein sequence ID" value="HDID_0000023001-mRNA-1"/>
    <property type="gene ID" value="HDID_0000023001"/>
</dbReference>
<evidence type="ECO:0000313" key="4">
    <source>
        <dbReference type="EMBL" id="VUZ47754.1"/>
    </source>
</evidence>
<gene>
    <name evidence="3" type="ORF">HDID_LOCUS231</name>
    <name evidence="4" type="ORF">WMSIL1_LOCUS7277</name>
</gene>
<reference evidence="7" key="1">
    <citation type="submission" date="2017-02" db="UniProtKB">
        <authorList>
            <consortium name="WormBaseParasite"/>
        </authorList>
    </citation>
    <scope>IDENTIFICATION</scope>
</reference>
<keyword evidence="6" id="KW-1185">Reference proteome</keyword>
<dbReference type="InterPro" id="IPR044822">
    <property type="entry name" value="Myb_DNA-bind_4"/>
</dbReference>
<evidence type="ECO:0000259" key="2">
    <source>
        <dbReference type="PROSITE" id="PS50090"/>
    </source>
</evidence>
<evidence type="ECO:0000256" key="1">
    <source>
        <dbReference type="SAM" id="MobiDB-lite"/>
    </source>
</evidence>
<evidence type="ECO:0000313" key="5">
    <source>
        <dbReference type="Proteomes" id="UP000274504"/>
    </source>
</evidence>
<feature type="region of interest" description="Disordered" evidence="1">
    <location>
        <begin position="381"/>
        <end position="401"/>
    </location>
</feature>
<dbReference type="EMBL" id="UYSG01000027">
    <property type="protein sequence ID" value="VDL14280.1"/>
    <property type="molecule type" value="Genomic_DNA"/>
</dbReference>
<feature type="compositionally biased region" description="Polar residues" evidence="1">
    <location>
        <begin position="277"/>
        <end position="288"/>
    </location>
</feature>
<accession>A0A0R3S809</accession>
<feature type="compositionally biased region" description="Basic and acidic residues" evidence="1">
    <location>
        <begin position="1"/>
        <end position="10"/>
    </location>
</feature>
<dbReference type="Gene3D" id="1.10.10.60">
    <property type="entry name" value="Homeodomain-like"/>
    <property type="match status" value="1"/>
</dbReference>
<dbReference type="OrthoDB" id="676304at2759"/>
<name>A0A0R3S809_HYMDI</name>
<dbReference type="Pfam" id="PF13837">
    <property type="entry name" value="Myb_DNA-bind_4"/>
    <property type="match status" value="1"/>
</dbReference>
<sequence length="499" mass="54681">MEDFPCKTSDKSSPSFPDADYEEEQLPTYNQSDSREHSMNGGSPVDKLENDVTMVAEDEDDEMDGSRLLHSNLDSPKPNADINEKKVHWTTRDVQLLLKCVEDHLEDFNVQKKHKAVWQAIGAKMEPYGFTTEHCYNKWKNLRRDVRLLVNNPSKVVRNSQILREVARLILIIYPNVNASTMQVCDRSGIKSLPPTPGGHGVNYKQEMSYSGFNSPHGKALAMRANRSLYSSSGGNNIHSTPTSVEKSFCGVTKSGNIPASALFVDSRPNGGGNGSDKLQSLLNSQGSHPEPDSTAPFQLPSPNSLILQSQFLQNLLRQQQQAPIKSESQEQAQDLSASQNGSPDPLSLIQQALAFPPSGDPNLSLLTANLLSSLANLTPSHTLNESETPPMTNGSANNGNPLLAVNGNSANNPINNLFSNQIIGLLPTLPPNLLECFAPNLSEINEIIDTLRAEDATQARLAKMASDVATELHRSHQNRQVAMEKLLNIFKKQDNGMN</sequence>